<evidence type="ECO:0000313" key="2">
    <source>
        <dbReference type="EMBL" id="OXB69087.1"/>
    </source>
</evidence>
<evidence type="ECO:0000256" key="1">
    <source>
        <dbReference type="SAM" id="MobiDB-lite"/>
    </source>
</evidence>
<evidence type="ECO:0000313" key="3">
    <source>
        <dbReference type="Proteomes" id="UP000198323"/>
    </source>
</evidence>
<dbReference type="GO" id="GO:0006363">
    <property type="term" value="P:termination of RNA polymerase I transcription"/>
    <property type="evidence" value="ECO:0007669"/>
    <property type="project" value="TreeGrafter"/>
</dbReference>
<accession>A0A226NP03</accession>
<comment type="caution">
    <text evidence="2">The sequence shown here is derived from an EMBL/GenBank/DDBJ whole genome shotgun (WGS) entry which is preliminary data.</text>
</comment>
<reference evidence="2 3" key="1">
    <citation type="submission" date="2016-07" db="EMBL/GenBank/DDBJ databases">
        <title>Disparate Historic Effective Population Sizes Predicted by Modern Levels of Genome Diversity for the Scaled Quail (Callipepla squamata) and the Northern Bobwhite (Colinus virginianus): Inferences from First and Second Generation Draft Genome Assemblies for Sympatric New World Quail.</title>
        <authorList>
            <person name="Oldeschulte D.L."/>
            <person name="Halley Y.A."/>
            <person name="Bhattarai E.K."/>
            <person name="Brashear W.A."/>
            <person name="Hill J."/>
            <person name="Metz R.P."/>
            <person name="Johnson C.D."/>
            <person name="Rollins D."/>
            <person name="Peterson M.J."/>
            <person name="Bickhart D.M."/>
            <person name="Decker J.E."/>
            <person name="Seabury C.M."/>
        </authorList>
    </citation>
    <scope>NUCLEOTIDE SEQUENCE [LARGE SCALE GENOMIC DNA]</scope>
    <source>
        <strain evidence="2 3">Texas</strain>
        <tissue evidence="2">Leg muscle</tissue>
    </source>
</reference>
<feature type="region of interest" description="Disordered" evidence="1">
    <location>
        <begin position="240"/>
        <end position="312"/>
    </location>
</feature>
<keyword evidence="3" id="KW-1185">Reference proteome</keyword>
<protein>
    <submittedName>
        <fullName evidence="2">Uncharacterized protein</fullName>
    </submittedName>
</protein>
<dbReference type="InterPro" id="IPR053078">
    <property type="entry name" value="TTF1-like"/>
</dbReference>
<gene>
    <name evidence="2" type="ORF">ASZ78_009563</name>
</gene>
<dbReference type="GO" id="GO:0005730">
    <property type="term" value="C:nucleolus"/>
    <property type="evidence" value="ECO:0007669"/>
    <property type="project" value="TreeGrafter"/>
</dbReference>
<dbReference type="AlphaFoldDB" id="A0A226NP03"/>
<feature type="region of interest" description="Disordered" evidence="1">
    <location>
        <begin position="1"/>
        <end position="222"/>
    </location>
</feature>
<dbReference type="PANTHER" id="PTHR46760:SF1">
    <property type="entry name" value="TRANSCRIPTION TERMINATION FACTOR 1"/>
    <property type="match status" value="1"/>
</dbReference>
<feature type="compositionally biased region" description="Polar residues" evidence="1">
    <location>
        <begin position="194"/>
        <end position="207"/>
    </location>
</feature>
<dbReference type="Proteomes" id="UP000198323">
    <property type="component" value="Unassembled WGS sequence"/>
</dbReference>
<feature type="compositionally biased region" description="Basic residues" evidence="1">
    <location>
        <begin position="16"/>
        <end position="27"/>
    </location>
</feature>
<organism evidence="2 3">
    <name type="scientific">Callipepla squamata</name>
    <name type="common">Scaled quail</name>
    <dbReference type="NCBI Taxonomy" id="9009"/>
    <lineage>
        <taxon>Eukaryota</taxon>
        <taxon>Metazoa</taxon>
        <taxon>Chordata</taxon>
        <taxon>Craniata</taxon>
        <taxon>Vertebrata</taxon>
        <taxon>Euteleostomi</taxon>
        <taxon>Archelosauria</taxon>
        <taxon>Archosauria</taxon>
        <taxon>Dinosauria</taxon>
        <taxon>Saurischia</taxon>
        <taxon>Theropoda</taxon>
        <taxon>Coelurosauria</taxon>
        <taxon>Aves</taxon>
        <taxon>Neognathae</taxon>
        <taxon>Galloanserae</taxon>
        <taxon>Galliformes</taxon>
        <taxon>Odontophoridae</taxon>
        <taxon>Callipepla</taxon>
    </lineage>
</organism>
<feature type="compositionally biased region" description="Basic residues" evidence="1">
    <location>
        <begin position="174"/>
        <end position="185"/>
    </location>
</feature>
<feature type="compositionally biased region" description="Polar residues" evidence="1">
    <location>
        <begin position="124"/>
        <end position="135"/>
    </location>
</feature>
<proteinExistence type="predicted"/>
<feature type="compositionally biased region" description="Polar residues" evidence="1">
    <location>
        <begin position="275"/>
        <end position="296"/>
    </location>
</feature>
<dbReference type="PANTHER" id="PTHR46760">
    <property type="entry name" value="TRANSCRIPTION TERMINATION FACTOR 1"/>
    <property type="match status" value="1"/>
</dbReference>
<dbReference type="GO" id="GO:0003682">
    <property type="term" value="F:chromatin binding"/>
    <property type="evidence" value="ECO:0007669"/>
    <property type="project" value="TreeGrafter"/>
</dbReference>
<name>A0A226NP03_CALSU</name>
<sequence length="434" mass="48616">MTERANGDDFPVWDSHKKKKKKRKRRRSDVDRENGEIESTWDAELSCASPQLFEDQAAQGSEVSKKKKKKKNQEGEKKPPSNYYLAEHEVANEVVTVVAQKKKKKRKQKLSESTDVQNDVACVSVNQNSIDSGQENDADNVYSEKSAKKKEQRKLPEEDGVSELPTSEALSKTGSKKLKKKKRRGSSTQDIQEDTNVTLDQSLLSSPDQKKQEEVMVSPSSTGEGAVAVLRCGGSAWCASPTVSEDSADVPIDFSKPAEKDKSSRQAAKVIKSKTYITDDSSSESDVMTPEATTSNEMEDQNNSLTETTATSELSLEDEEFIHMLTVLDLDTAKRELGEFIPHVGQLSDHSIRKMAGRDLMRFKQFKKQGIAIKFGRFSKKENDQIKKNVEEFLAISGIDSAEKLLFTSRYPEEKDAISRLKAEHHFCQKLGKH</sequence>
<dbReference type="OrthoDB" id="5812619at2759"/>
<dbReference type="STRING" id="9009.A0A226NP03"/>
<dbReference type="EMBL" id="MCFN01000004">
    <property type="protein sequence ID" value="OXB69087.1"/>
    <property type="molecule type" value="Genomic_DNA"/>
</dbReference>